<keyword evidence="3" id="KW-1185">Reference proteome</keyword>
<proteinExistence type="predicted"/>
<dbReference type="Proteomes" id="UP000250140">
    <property type="component" value="Unassembled WGS sequence"/>
</dbReference>
<feature type="region of interest" description="Disordered" evidence="1">
    <location>
        <begin position="1"/>
        <end position="78"/>
    </location>
</feature>
<organism evidence="2 3">
    <name type="scientific">Glonium stellatum</name>
    <dbReference type="NCBI Taxonomy" id="574774"/>
    <lineage>
        <taxon>Eukaryota</taxon>
        <taxon>Fungi</taxon>
        <taxon>Dikarya</taxon>
        <taxon>Ascomycota</taxon>
        <taxon>Pezizomycotina</taxon>
        <taxon>Dothideomycetes</taxon>
        <taxon>Pleosporomycetidae</taxon>
        <taxon>Gloniales</taxon>
        <taxon>Gloniaceae</taxon>
        <taxon>Glonium</taxon>
    </lineage>
</organism>
<evidence type="ECO:0000313" key="3">
    <source>
        <dbReference type="Proteomes" id="UP000250140"/>
    </source>
</evidence>
<dbReference type="AlphaFoldDB" id="A0A8E2EQZ2"/>
<accession>A0A8E2EQZ2</accession>
<reference evidence="2 3" key="1">
    <citation type="journal article" date="2016" name="Nat. Commun.">
        <title>Ectomycorrhizal ecology is imprinted in the genome of the dominant symbiotic fungus Cenococcum geophilum.</title>
        <authorList>
            <consortium name="DOE Joint Genome Institute"/>
            <person name="Peter M."/>
            <person name="Kohler A."/>
            <person name="Ohm R.A."/>
            <person name="Kuo A."/>
            <person name="Krutzmann J."/>
            <person name="Morin E."/>
            <person name="Arend M."/>
            <person name="Barry K.W."/>
            <person name="Binder M."/>
            <person name="Choi C."/>
            <person name="Clum A."/>
            <person name="Copeland A."/>
            <person name="Grisel N."/>
            <person name="Haridas S."/>
            <person name="Kipfer T."/>
            <person name="LaButti K."/>
            <person name="Lindquist E."/>
            <person name="Lipzen A."/>
            <person name="Maire R."/>
            <person name="Meier B."/>
            <person name="Mihaltcheva S."/>
            <person name="Molinier V."/>
            <person name="Murat C."/>
            <person name="Poggeler S."/>
            <person name="Quandt C.A."/>
            <person name="Sperisen C."/>
            <person name="Tritt A."/>
            <person name="Tisserant E."/>
            <person name="Crous P.W."/>
            <person name="Henrissat B."/>
            <person name="Nehls U."/>
            <person name="Egli S."/>
            <person name="Spatafora J.W."/>
            <person name="Grigoriev I.V."/>
            <person name="Martin F.M."/>
        </authorList>
    </citation>
    <scope>NUCLEOTIDE SEQUENCE [LARGE SCALE GENOMIC DNA]</scope>
    <source>
        <strain evidence="2 3">CBS 207.34</strain>
    </source>
</reference>
<feature type="non-terminal residue" evidence="2">
    <location>
        <position position="1"/>
    </location>
</feature>
<dbReference type="OrthoDB" id="3795704at2759"/>
<protein>
    <submittedName>
        <fullName evidence="2">Uncharacterized protein</fullName>
    </submittedName>
</protein>
<dbReference type="EMBL" id="KV750776">
    <property type="protein sequence ID" value="OCL03267.1"/>
    <property type="molecule type" value="Genomic_DNA"/>
</dbReference>
<name>A0A8E2EQZ2_9PEZI</name>
<gene>
    <name evidence="2" type="ORF">AOQ84DRAFT_381810</name>
</gene>
<evidence type="ECO:0000256" key="1">
    <source>
        <dbReference type="SAM" id="MobiDB-lite"/>
    </source>
</evidence>
<feature type="compositionally biased region" description="Low complexity" evidence="1">
    <location>
        <begin position="1"/>
        <end position="13"/>
    </location>
</feature>
<sequence>AQGETQGEAQGEAQGKGQGEAQGENHGKGQEAGQEGNKPPIKEEPVDDAGGFHSDPGVRSTTENGGEKDPVDLTDEMDELTIDPEYGQALYRKPGAKIKKGVPITTVGWIGGRAIKYLNRYGPKSHLKYQLKLYAVNPKYKENLLEK</sequence>
<evidence type="ECO:0000313" key="2">
    <source>
        <dbReference type="EMBL" id="OCL03267.1"/>
    </source>
</evidence>